<comment type="caution">
    <text evidence="1">The sequence shown here is derived from an EMBL/GenBank/DDBJ whole genome shotgun (WGS) entry which is preliminary data.</text>
</comment>
<dbReference type="Proteomes" id="UP001500888">
    <property type="component" value="Unassembled WGS sequence"/>
</dbReference>
<evidence type="ECO:0008006" key="3">
    <source>
        <dbReference type="Google" id="ProtNLM"/>
    </source>
</evidence>
<protein>
    <recommendedName>
        <fullName evidence="3">Transposase</fullName>
    </recommendedName>
</protein>
<gene>
    <name evidence="1" type="ORF">GCM10022226_42610</name>
</gene>
<evidence type="ECO:0000313" key="2">
    <source>
        <dbReference type="Proteomes" id="UP001500888"/>
    </source>
</evidence>
<dbReference type="EMBL" id="BAAAZR010000010">
    <property type="protein sequence ID" value="GAA3817486.1"/>
    <property type="molecule type" value="Genomic_DNA"/>
</dbReference>
<reference evidence="2" key="1">
    <citation type="journal article" date="2019" name="Int. J. Syst. Evol. Microbiol.">
        <title>The Global Catalogue of Microorganisms (GCM) 10K type strain sequencing project: providing services to taxonomists for standard genome sequencing and annotation.</title>
        <authorList>
            <consortium name="The Broad Institute Genomics Platform"/>
            <consortium name="The Broad Institute Genome Sequencing Center for Infectious Disease"/>
            <person name="Wu L."/>
            <person name="Ma J."/>
        </authorList>
    </citation>
    <scope>NUCLEOTIDE SEQUENCE [LARGE SCALE GENOMIC DNA]</scope>
    <source>
        <strain evidence="2">JCM 16908</strain>
    </source>
</reference>
<proteinExistence type="predicted"/>
<name>A0ABP7IG60_9ACTN</name>
<evidence type="ECO:0000313" key="1">
    <source>
        <dbReference type="EMBL" id="GAA3817486.1"/>
    </source>
</evidence>
<sequence length="50" mass="5967">MLTEISAKCETFRALWTDHDVQERVVGVKWYRHRTVALQDGRVWSARRHA</sequence>
<accession>A0ABP7IG60</accession>
<keyword evidence="2" id="KW-1185">Reference proteome</keyword>
<organism evidence="1 2">
    <name type="scientific">Sphaerisporangium flaviroseum</name>
    <dbReference type="NCBI Taxonomy" id="509199"/>
    <lineage>
        <taxon>Bacteria</taxon>
        <taxon>Bacillati</taxon>
        <taxon>Actinomycetota</taxon>
        <taxon>Actinomycetes</taxon>
        <taxon>Streptosporangiales</taxon>
        <taxon>Streptosporangiaceae</taxon>
        <taxon>Sphaerisporangium</taxon>
    </lineage>
</organism>